<feature type="domain" description="Sleeping Beauty transposase HTH" evidence="4">
    <location>
        <begin position="1"/>
        <end position="33"/>
    </location>
</feature>
<comment type="similarity">
    <text evidence="3">Belongs to the alpha-ketoglutarate dehydrogenase component 4 family.</text>
</comment>
<comment type="caution">
    <text evidence="5">The sequence shown here is derived from an EMBL/GenBank/DDBJ whole genome shotgun (WGS) entry which is preliminary data.</text>
</comment>
<dbReference type="AlphaFoldDB" id="A0AAN8QVT2"/>
<dbReference type="PANTHER" id="PTHR31601">
    <property type="entry name" value="28S RIBOSOMAL PROTEIN S36, MITOCHONDRIAL"/>
    <property type="match status" value="1"/>
</dbReference>
<organism evidence="5 6">
    <name type="scientific">Coregonus suidteri</name>
    <dbReference type="NCBI Taxonomy" id="861788"/>
    <lineage>
        <taxon>Eukaryota</taxon>
        <taxon>Metazoa</taxon>
        <taxon>Chordata</taxon>
        <taxon>Craniata</taxon>
        <taxon>Vertebrata</taxon>
        <taxon>Euteleostomi</taxon>
        <taxon>Actinopterygii</taxon>
        <taxon>Neopterygii</taxon>
        <taxon>Teleostei</taxon>
        <taxon>Protacanthopterygii</taxon>
        <taxon>Salmoniformes</taxon>
        <taxon>Salmonidae</taxon>
        <taxon>Coregoninae</taxon>
        <taxon>Coregonus</taxon>
    </lineage>
</organism>
<evidence type="ECO:0000256" key="2">
    <source>
        <dbReference type="ARBA" id="ARBA00023128"/>
    </source>
</evidence>
<dbReference type="Proteomes" id="UP001356427">
    <property type="component" value="Unassembled WGS sequence"/>
</dbReference>
<sequence length="179" mass="19771">MAKTKELSKDVRDKIVDLHKAGMGYKTIAKQLADSIKTKELRIIFTRKKTREDMGGKVSSKMAAVGRVVQVRLSNWDNYRSATTLVTQAVKPHAPQIKFPSREGVPRLNVQETLKTLAVSSPSSSPVVAPPLLSRPPGPVTLLPGTPDSVATVKELPQRYRRRALEADEMDYIQRGGPE</sequence>
<dbReference type="InterPro" id="IPR057667">
    <property type="entry name" value="HTH_SB"/>
</dbReference>
<dbReference type="GO" id="GO:0004591">
    <property type="term" value="F:oxoglutarate dehydrogenase (succinyl-transferring) activity"/>
    <property type="evidence" value="ECO:0007669"/>
    <property type="project" value="TreeGrafter"/>
</dbReference>
<proteinExistence type="inferred from homology"/>
<dbReference type="EMBL" id="JAGTTL010000014">
    <property type="protein sequence ID" value="KAK6313266.1"/>
    <property type="molecule type" value="Genomic_DNA"/>
</dbReference>
<dbReference type="PANTHER" id="PTHR31601:SF2">
    <property type="entry name" value="ALPHA-KETOGLUTARATE DEHYDROGENASE COMPONENT 4"/>
    <property type="match status" value="1"/>
</dbReference>
<evidence type="ECO:0000259" key="4">
    <source>
        <dbReference type="Pfam" id="PF25787"/>
    </source>
</evidence>
<keyword evidence="6" id="KW-1185">Reference proteome</keyword>
<accession>A0AAN8QVT2</accession>
<dbReference type="Gene3D" id="1.10.10.10">
    <property type="entry name" value="Winged helix-like DNA-binding domain superfamily/Winged helix DNA-binding domain"/>
    <property type="match status" value="1"/>
</dbReference>
<dbReference type="GO" id="GO:0006103">
    <property type="term" value="P:2-oxoglutarate metabolic process"/>
    <property type="evidence" value="ECO:0007669"/>
    <property type="project" value="InterPro"/>
</dbReference>
<dbReference type="GO" id="GO:0005739">
    <property type="term" value="C:mitochondrion"/>
    <property type="evidence" value="ECO:0007669"/>
    <property type="project" value="UniProtKB-SubCell"/>
</dbReference>
<dbReference type="InterPro" id="IPR036388">
    <property type="entry name" value="WH-like_DNA-bd_sf"/>
</dbReference>
<reference evidence="5 6" key="1">
    <citation type="submission" date="2021-04" db="EMBL/GenBank/DDBJ databases">
        <authorList>
            <person name="De Guttry C."/>
            <person name="Zahm M."/>
            <person name="Klopp C."/>
            <person name="Cabau C."/>
            <person name="Louis A."/>
            <person name="Berthelot C."/>
            <person name="Parey E."/>
            <person name="Roest Crollius H."/>
            <person name="Montfort J."/>
            <person name="Robinson-Rechavi M."/>
            <person name="Bucao C."/>
            <person name="Bouchez O."/>
            <person name="Gislard M."/>
            <person name="Lluch J."/>
            <person name="Milhes M."/>
            <person name="Lampietro C."/>
            <person name="Lopez Roques C."/>
            <person name="Donnadieu C."/>
            <person name="Braasch I."/>
            <person name="Desvignes T."/>
            <person name="Postlethwait J."/>
            <person name="Bobe J."/>
            <person name="Wedekind C."/>
            <person name="Guiguen Y."/>
        </authorList>
    </citation>
    <scope>NUCLEOTIDE SEQUENCE [LARGE SCALE GENOMIC DNA]</scope>
    <source>
        <strain evidence="5">Cs_M1</strain>
        <tissue evidence="5">Blood</tissue>
    </source>
</reference>
<gene>
    <name evidence="5" type="ORF">J4Q44_G00166130</name>
</gene>
<evidence type="ECO:0000313" key="6">
    <source>
        <dbReference type="Proteomes" id="UP001356427"/>
    </source>
</evidence>
<dbReference type="InterPro" id="IPR020373">
    <property type="entry name" value="Kgd4/YMR-31"/>
</dbReference>
<evidence type="ECO:0000256" key="3">
    <source>
        <dbReference type="ARBA" id="ARBA00043970"/>
    </source>
</evidence>
<evidence type="ECO:0000313" key="5">
    <source>
        <dbReference type="EMBL" id="KAK6313266.1"/>
    </source>
</evidence>
<protein>
    <recommendedName>
        <fullName evidence="4">Sleeping Beauty transposase HTH domain-containing protein</fullName>
    </recommendedName>
</protein>
<dbReference type="Pfam" id="PF25787">
    <property type="entry name" value="HTH_SB"/>
    <property type="match status" value="1"/>
</dbReference>
<keyword evidence="2" id="KW-0496">Mitochondrion</keyword>
<comment type="subcellular location">
    <subcellularLocation>
        <location evidence="1">Mitochondrion</location>
    </subcellularLocation>
</comment>
<evidence type="ECO:0000256" key="1">
    <source>
        <dbReference type="ARBA" id="ARBA00004173"/>
    </source>
</evidence>
<name>A0AAN8QVT2_9TELE</name>